<dbReference type="SMART" id="SM00382">
    <property type="entry name" value="AAA"/>
    <property type="match status" value="1"/>
</dbReference>
<sequence length="242" mass="25955">MLNLQIHHTQGRFVLDVAFEAPGTGVTALYGPSGAGKTSVVNMVAGLLRPDTGRICVNGLCLFDSEQGIDLPPEKRRVGYVFQEGRLFPHLSVRSNLTYGMRRTPADLRFVDFDEVVSLLGIDHLLARRPAGLSGGEKQRVAIGRALLTSPAMLLMDEPLASLDAARKAEVIPFIKKLAGHVSIPVLYVSHEPAEIRALATHMVALQDGRVTASGTPETLLTKDALASPWDAAEAAFPLAVS</sequence>
<dbReference type="Pfam" id="PF00005">
    <property type="entry name" value="ABC_tran"/>
    <property type="match status" value="1"/>
</dbReference>
<evidence type="ECO:0000313" key="4">
    <source>
        <dbReference type="EMBL" id="SCY88473.1"/>
    </source>
</evidence>
<dbReference type="GO" id="GO:0015098">
    <property type="term" value="F:molybdate ion transmembrane transporter activity"/>
    <property type="evidence" value="ECO:0007669"/>
    <property type="project" value="InterPro"/>
</dbReference>
<dbReference type="GO" id="GO:0016887">
    <property type="term" value="F:ATP hydrolysis activity"/>
    <property type="evidence" value="ECO:0007669"/>
    <property type="project" value="InterPro"/>
</dbReference>
<dbReference type="InterPro" id="IPR050334">
    <property type="entry name" value="Molybdenum_import_ModC"/>
</dbReference>
<dbReference type="Gene3D" id="3.40.50.300">
    <property type="entry name" value="P-loop containing nucleotide triphosphate hydrolases"/>
    <property type="match status" value="1"/>
</dbReference>
<keyword evidence="2 4" id="KW-0067">ATP-binding</keyword>
<feature type="domain" description="ABC transporter" evidence="3">
    <location>
        <begin position="1"/>
        <end position="233"/>
    </location>
</feature>
<accession>A0A1G5JJB6</accession>
<organism evidence="4 5">
    <name type="scientific">Desulfoluna spongiiphila</name>
    <dbReference type="NCBI Taxonomy" id="419481"/>
    <lineage>
        <taxon>Bacteria</taxon>
        <taxon>Pseudomonadati</taxon>
        <taxon>Thermodesulfobacteriota</taxon>
        <taxon>Desulfobacteria</taxon>
        <taxon>Desulfobacterales</taxon>
        <taxon>Desulfolunaceae</taxon>
        <taxon>Desulfoluna</taxon>
    </lineage>
</organism>
<evidence type="ECO:0000259" key="3">
    <source>
        <dbReference type="PROSITE" id="PS50893"/>
    </source>
</evidence>
<dbReference type="NCBIfam" id="TIGR02142">
    <property type="entry name" value="modC_ABC"/>
    <property type="match status" value="1"/>
</dbReference>
<dbReference type="EMBL" id="FMUX01000032">
    <property type="protein sequence ID" value="SCY88473.1"/>
    <property type="molecule type" value="Genomic_DNA"/>
</dbReference>
<dbReference type="InterPro" id="IPR017871">
    <property type="entry name" value="ABC_transporter-like_CS"/>
</dbReference>
<name>A0A1G5JJB6_9BACT</name>
<gene>
    <name evidence="4" type="ORF">SAMN05216233_13227</name>
</gene>
<keyword evidence="5" id="KW-1185">Reference proteome</keyword>
<dbReference type="InterPro" id="IPR003439">
    <property type="entry name" value="ABC_transporter-like_ATP-bd"/>
</dbReference>
<dbReference type="InterPro" id="IPR027417">
    <property type="entry name" value="P-loop_NTPase"/>
</dbReference>
<dbReference type="PANTHER" id="PTHR43514:SF4">
    <property type="entry name" value="ABC TRANSPORTER I FAMILY MEMBER 10"/>
    <property type="match status" value="1"/>
</dbReference>
<evidence type="ECO:0000256" key="1">
    <source>
        <dbReference type="ARBA" id="ARBA00022741"/>
    </source>
</evidence>
<dbReference type="Proteomes" id="UP000198870">
    <property type="component" value="Unassembled WGS sequence"/>
</dbReference>
<dbReference type="STRING" id="419481.SAMN05216233_13227"/>
<evidence type="ECO:0000313" key="5">
    <source>
        <dbReference type="Proteomes" id="UP000198870"/>
    </source>
</evidence>
<dbReference type="GO" id="GO:0140359">
    <property type="term" value="F:ABC-type transporter activity"/>
    <property type="evidence" value="ECO:0007669"/>
    <property type="project" value="InterPro"/>
</dbReference>
<dbReference type="AlphaFoldDB" id="A0A1G5JJB6"/>
<dbReference type="InterPro" id="IPR011868">
    <property type="entry name" value="ModC_ABC_ATP-bd"/>
</dbReference>
<protein>
    <submittedName>
        <fullName evidence="4">Molybdate transport system ATP-binding protein</fullName>
    </submittedName>
</protein>
<proteinExistence type="predicted"/>
<dbReference type="GO" id="GO:0005524">
    <property type="term" value="F:ATP binding"/>
    <property type="evidence" value="ECO:0007669"/>
    <property type="project" value="UniProtKB-KW"/>
</dbReference>
<dbReference type="GO" id="GO:0016020">
    <property type="term" value="C:membrane"/>
    <property type="evidence" value="ECO:0007669"/>
    <property type="project" value="InterPro"/>
</dbReference>
<dbReference type="PROSITE" id="PS00211">
    <property type="entry name" value="ABC_TRANSPORTER_1"/>
    <property type="match status" value="1"/>
</dbReference>
<evidence type="ECO:0000256" key="2">
    <source>
        <dbReference type="ARBA" id="ARBA00022840"/>
    </source>
</evidence>
<dbReference type="OrthoDB" id="9809450at2"/>
<dbReference type="InterPro" id="IPR003593">
    <property type="entry name" value="AAA+_ATPase"/>
</dbReference>
<dbReference type="SUPFAM" id="SSF52540">
    <property type="entry name" value="P-loop containing nucleoside triphosphate hydrolases"/>
    <property type="match status" value="1"/>
</dbReference>
<dbReference type="PANTHER" id="PTHR43514">
    <property type="entry name" value="ABC TRANSPORTER I FAMILY MEMBER 10"/>
    <property type="match status" value="1"/>
</dbReference>
<dbReference type="RefSeq" id="WP_092215641.1">
    <property type="nucleotide sequence ID" value="NZ_FMUX01000032.1"/>
</dbReference>
<dbReference type="PROSITE" id="PS50893">
    <property type="entry name" value="ABC_TRANSPORTER_2"/>
    <property type="match status" value="1"/>
</dbReference>
<reference evidence="4 5" key="1">
    <citation type="submission" date="2016-10" db="EMBL/GenBank/DDBJ databases">
        <authorList>
            <person name="de Groot N.N."/>
        </authorList>
    </citation>
    <scope>NUCLEOTIDE SEQUENCE [LARGE SCALE GENOMIC DNA]</scope>
    <source>
        <strain evidence="4 5">AA1</strain>
    </source>
</reference>
<keyword evidence="1" id="KW-0547">Nucleotide-binding</keyword>